<dbReference type="InterPro" id="IPR025660">
    <property type="entry name" value="Pept_his_AS"/>
</dbReference>
<keyword evidence="3" id="KW-1015">Disulfide bond</keyword>
<reference evidence="8 9" key="1">
    <citation type="journal article" date="2020" name="bioRxiv">
        <title>Metabolic contributions of an alphaproteobacterial endosymbiont in the apicomplexan Cardiosporidium cionae.</title>
        <authorList>
            <person name="Hunter E.S."/>
            <person name="Paight C.J."/>
            <person name="Lane C.E."/>
        </authorList>
    </citation>
    <scope>NUCLEOTIDE SEQUENCE [LARGE SCALE GENOMIC DNA]</scope>
    <source>
        <strain evidence="8">ESH_2018</strain>
    </source>
</reference>
<evidence type="ECO:0000313" key="8">
    <source>
        <dbReference type="EMBL" id="KAF8819470.1"/>
    </source>
</evidence>
<dbReference type="Pfam" id="PF08246">
    <property type="entry name" value="Inhibitor_I29"/>
    <property type="match status" value="1"/>
</dbReference>
<evidence type="ECO:0000259" key="6">
    <source>
        <dbReference type="SMART" id="SM00645"/>
    </source>
</evidence>
<feature type="domain" description="Cathepsin propeptide inhibitor" evidence="7">
    <location>
        <begin position="77"/>
        <end position="133"/>
    </location>
</feature>
<feature type="domain" description="Peptidase C1A papain C-terminal" evidence="6">
    <location>
        <begin position="161"/>
        <end position="374"/>
    </location>
</feature>
<dbReference type="InterPro" id="IPR013128">
    <property type="entry name" value="Peptidase_C1A"/>
</dbReference>
<keyword evidence="5" id="KW-0472">Membrane</keyword>
<dbReference type="PROSITE" id="PS00639">
    <property type="entry name" value="THIOL_PROTEASE_HIS"/>
    <property type="match status" value="1"/>
</dbReference>
<keyword evidence="9" id="KW-1185">Reference proteome</keyword>
<keyword evidence="5" id="KW-1133">Transmembrane helix</keyword>
<dbReference type="SUPFAM" id="SSF54001">
    <property type="entry name" value="Cysteine proteinases"/>
    <property type="match status" value="1"/>
</dbReference>
<dbReference type="SMART" id="SM00848">
    <property type="entry name" value="Inhibitor_I29"/>
    <property type="match status" value="1"/>
</dbReference>
<dbReference type="Gene3D" id="3.90.70.10">
    <property type="entry name" value="Cysteine proteinases"/>
    <property type="match status" value="1"/>
</dbReference>
<evidence type="ECO:0000256" key="2">
    <source>
        <dbReference type="ARBA" id="ARBA00023145"/>
    </source>
</evidence>
<keyword evidence="4" id="KW-0325">Glycoprotein</keyword>
<evidence type="ECO:0000256" key="4">
    <source>
        <dbReference type="ARBA" id="ARBA00023180"/>
    </source>
</evidence>
<dbReference type="Pfam" id="PF00112">
    <property type="entry name" value="Peptidase_C1"/>
    <property type="match status" value="1"/>
</dbReference>
<dbReference type="PROSITE" id="PS00139">
    <property type="entry name" value="THIOL_PROTEASE_CYS"/>
    <property type="match status" value="1"/>
</dbReference>
<evidence type="ECO:0000313" key="9">
    <source>
        <dbReference type="Proteomes" id="UP000823046"/>
    </source>
</evidence>
<name>A0ABQ7J639_9APIC</name>
<keyword evidence="2" id="KW-0865">Zymogen</keyword>
<proteinExistence type="inferred from homology"/>
<dbReference type="InterPro" id="IPR000668">
    <property type="entry name" value="Peptidase_C1A_C"/>
</dbReference>
<sequence>MSAVRNFDLLDEESSMMKRPQSKRAIALYVIAAIAIIAIALTGGYFLVTNSGAPALVKSDSALADLGMAEADLEFEFSKYVAKYEKSYVDSYEYAMRKEIFKQNLLFIQKENAKENTYTLGETVFLDLTNSEFKAMNNLARSNEPLPSTTRFEDILKAGPLPTAVDFRTKGVVTPVKDQGQCGSCWAFSTTGAVESANALANNGLISLSEQQLMDCNKKNSGCGGGYMDPSFQYVVDNGVATEASYPYTAKNGICRNFTVAVNSSGFLDVGPKNTSLLEAAASVQPVSVAIEANKKVFQHFVSGVIVDSSCGIETDHAVLVVGYNTTITGQEYYIVKNSWGPKWGEAGYVNIARGPGKTGFGVCGILTIPITPFVQSKPNLFA</sequence>
<dbReference type="EMBL" id="JADAQX010000742">
    <property type="protein sequence ID" value="KAF8819470.1"/>
    <property type="molecule type" value="Genomic_DNA"/>
</dbReference>
<dbReference type="InterPro" id="IPR000169">
    <property type="entry name" value="Pept_cys_AS"/>
</dbReference>
<accession>A0ABQ7J639</accession>
<dbReference type="SMART" id="SM00645">
    <property type="entry name" value="Pept_C1"/>
    <property type="match status" value="1"/>
</dbReference>
<dbReference type="PANTHER" id="PTHR12411">
    <property type="entry name" value="CYSTEINE PROTEASE FAMILY C1-RELATED"/>
    <property type="match status" value="1"/>
</dbReference>
<organism evidence="8 9">
    <name type="scientific">Cardiosporidium cionae</name>
    <dbReference type="NCBI Taxonomy" id="476202"/>
    <lineage>
        <taxon>Eukaryota</taxon>
        <taxon>Sar</taxon>
        <taxon>Alveolata</taxon>
        <taxon>Apicomplexa</taxon>
        <taxon>Aconoidasida</taxon>
        <taxon>Nephromycida</taxon>
        <taxon>Cardiosporidium</taxon>
    </lineage>
</organism>
<evidence type="ECO:0000256" key="1">
    <source>
        <dbReference type="ARBA" id="ARBA00008455"/>
    </source>
</evidence>
<keyword evidence="5" id="KW-0812">Transmembrane</keyword>
<dbReference type="Proteomes" id="UP000823046">
    <property type="component" value="Unassembled WGS sequence"/>
</dbReference>
<dbReference type="InterPro" id="IPR039417">
    <property type="entry name" value="Peptidase_C1A_papain-like"/>
</dbReference>
<gene>
    <name evidence="8" type="primary">CPL</name>
    <name evidence="8" type="ORF">IE077_000969</name>
</gene>
<dbReference type="InterPro" id="IPR013201">
    <property type="entry name" value="Prot_inhib_I29"/>
</dbReference>
<protein>
    <submittedName>
        <fullName evidence="8">Cathepsin CPL</fullName>
    </submittedName>
</protein>
<evidence type="ECO:0000259" key="7">
    <source>
        <dbReference type="SMART" id="SM00848"/>
    </source>
</evidence>
<evidence type="ECO:0000256" key="3">
    <source>
        <dbReference type="ARBA" id="ARBA00023157"/>
    </source>
</evidence>
<dbReference type="CDD" id="cd02248">
    <property type="entry name" value="Peptidase_C1A"/>
    <property type="match status" value="1"/>
</dbReference>
<feature type="transmembrane region" description="Helical" evidence="5">
    <location>
        <begin position="26"/>
        <end position="48"/>
    </location>
</feature>
<evidence type="ECO:0000256" key="5">
    <source>
        <dbReference type="SAM" id="Phobius"/>
    </source>
</evidence>
<dbReference type="PRINTS" id="PR00705">
    <property type="entry name" value="PAPAIN"/>
</dbReference>
<comment type="similarity">
    <text evidence="1">Belongs to the peptidase C1 family.</text>
</comment>
<comment type="caution">
    <text evidence="8">The sequence shown here is derived from an EMBL/GenBank/DDBJ whole genome shotgun (WGS) entry which is preliminary data.</text>
</comment>
<dbReference type="InterPro" id="IPR038765">
    <property type="entry name" value="Papain-like_cys_pep_sf"/>
</dbReference>